<dbReference type="EMBL" id="BQOB01000001">
    <property type="protein sequence ID" value="GKH83020.1"/>
    <property type="molecule type" value="Genomic_DNA"/>
</dbReference>
<evidence type="ECO:0000313" key="3">
    <source>
        <dbReference type="Proteomes" id="UP000294527"/>
    </source>
</evidence>
<proteinExistence type="predicted"/>
<dbReference type="Proteomes" id="UP000294527">
    <property type="component" value="Unassembled WGS sequence"/>
</dbReference>
<accession>A0A076ITZ1</accession>
<dbReference type="AlphaFoldDB" id="A0A076ITZ1"/>
<dbReference type="eggNOG" id="ENOG502Z866">
    <property type="taxonomic scope" value="Bacteria"/>
</dbReference>
<dbReference type="Proteomes" id="UP001055104">
    <property type="component" value="Unassembled WGS sequence"/>
</dbReference>
<sequence>MFRSLKEDITESQTDIRIQKSDLFEIPLSLNTLQIDNKLIIYNKMEKETDFFLLKDCKRGAFMTKASDHSSKTPLYKLSDHVYKVFFRDLALQDTLADRIADLMNRIGLSQISFDRLEGCSYTGHDEYAISRFAPRCYTQFNYN</sequence>
<dbReference type="EMBL" id="SLTU01000001">
    <property type="protein sequence ID" value="TDA75325.1"/>
    <property type="molecule type" value="Genomic_DNA"/>
</dbReference>
<organism evidence="2 3">
    <name type="scientific">Phocaeicola dorei</name>
    <dbReference type="NCBI Taxonomy" id="357276"/>
    <lineage>
        <taxon>Bacteria</taxon>
        <taxon>Pseudomonadati</taxon>
        <taxon>Bacteroidota</taxon>
        <taxon>Bacteroidia</taxon>
        <taxon>Bacteroidales</taxon>
        <taxon>Bacteroidaceae</taxon>
        <taxon>Phocaeicola</taxon>
    </lineage>
</organism>
<reference evidence="1" key="2">
    <citation type="submission" date="2022-01" db="EMBL/GenBank/DDBJ databases">
        <title>Novel bile acid biosynthetic pathways are enriched in the microbiome of centenarians.</title>
        <authorList>
            <person name="Sato Y."/>
            <person name="Atarashi K."/>
            <person name="Plichta R.D."/>
            <person name="Arai Y."/>
            <person name="Sasajima S."/>
            <person name="Kearney M.S."/>
            <person name="Suda W."/>
            <person name="Takeshita K."/>
            <person name="Sasaki T."/>
            <person name="Okamoto S."/>
            <person name="Skelly N.A."/>
            <person name="Okamura Y."/>
            <person name="Vlamakis H."/>
            <person name="Li Y."/>
            <person name="Tanoue T."/>
            <person name="Takei H."/>
            <person name="Nittono H."/>
            <person name="Narushima S."/>
            <person name="Irie J."/>
            <person name="Itoh H."/>
            <person name="Moriya K."/>
            <person name="Sugiura Y."/>
            <person name="Suematsu M."/>
            <person name="Moritoki N."/>
            <person name="Shibata S."/>
            <person name="Littman R.D."/>
            <person name="Fischbach A.M."/>
            <person name="Uwamino Y."/>
            <person name="Inoue T."/>
            <person name="Honda A."/>
            <person name="Hattori M."/>
            <person name="Murai T."/>
            <person name="Xavier J.R."/>
            <person name="Hirose N."/>
            <person name="Honda K."/>
        </authorList>
    </citation>
    <scope>NUCLEOTIDE SEQUENCE</scope>
    <source>
        <strain evidence="1">CE91-St7</strain>
    </source>
</reference>
<gene>
    <name evidence="1" type="ORF">CE91St7_39040</name>
    <name evidence="2" type="ORF">E1I98_02500</name>
</gene>
<comment type="caution">
    <text evidence="2">The sequence shown here is derived from an EMBL/GenBank/DDBJ whole genome shotgun (WGS) entry which is preliminary data.</text>
</comment>
<protein>
    <submittedName>
        <fullName evidence="2">Uncharacterized protein</fullName>
    </submittedName>
</protein>
<dbReference type="RefSeq" id="WP_008674775.1">
    <property type="nucleotide sequence ID" value="NZ_JBCNYP010000027.1"/>
</dbReference>
<name>A0A076ITZ1_9BACT</name>
<evidence type="ECO:0000313" key="1">
    <source>
        <dbReference type="EMBL" id="GKH83020.1"/>
    </source>
</evidence>
<evidence type="ECO:0000313" key="2">
    <source>
        <dbReference type="EMBL" id="TDA75325.1"/>
    </source>
</evidence>
<dbReference type="KEGG" id="bdo:EL88_10950"/>
<reference evidence="2 3" key="1">
    <citation type="journal article" date="2019" name="Nat. Microbiol.">
        <title>Genomic variation and strain-specific functional adaptation in the human gut microbiome during early life.</title>
        <authorList>
            <person name="Vatanen T."/>
            <person name="Plichta D.R."/>
            <person name="Somani J."/>
            <person name="Munch P.C."/>
            <person name="Arthur T.D."/>
            <person name="Hall A.B."/>
            <person name="Rudolf S."/>
            <person name="Oakeley E.J."/>
            <person name="Ke X."/>
            <person name="Young R.A."/>
            <person name="Haiser H.J."/>
            <person name="Kolde R."/>
            <person name="Yassour M."/>
            <person name="Luopajarvi K."/>
            <person name="Siljander H."/>
            <person name="Virtanen S.M."/>
            <person name="Ilonen J."/>
            <person name="Uibo R."/>
            <person name="Tillmann V."/>
            <person name="Mokurov S."/>
            <person name="Dorshakova N."/>
            <person name="Porter J.A."/>
            <person name="McHardy A.C."/>
            <person name="Lahdesmaki H."/>
            <person name="Vlamakis H."/>
            <person name="Huttenhower C."/>
            <person name="Knip M."/>
            <person name="Xavier R.J."/>
        </authorList>
    </citation>
    <scope>NUCLEOTIDE SEQUENCE [LARGE SCALE GENOMIC DNA]</scope>
    <source>
        <strain evidence="2 3">RJX1047</strain>
    </source>
</reference>